<dbReference type="Pfam" id="PF13380">
    <property type="entry name" value="CoA_binding_2"/>
    <property type="match status" value="1"/>
</dbReference>
<gene>
    <name evidence="2" type="ORF">UFOPK2310_01040</name>
</gene>
<dbReference type="InterPro" id="IPR032875">
    <property type="entry name" value="Succ_CoA_lig_flav_dom"/>
</dbReference>
<name>A0A6J6MUR6_9ZZZZ</name>
<dbReference type="InterPro" id="IPR016102">
    <property type="entry name" value="Succinyl-CoA_synth-like"/>
</dbReference>
<dbReference type="PROSITE" id="PS50975">
    <property type="entry name" value="ATP_GRASP"/>
    <property type="match status" value="1"/>
</dbReference>
<dbReference type="GO" id="GO:0043758">
    <property type="term" value="F:acetate-CoA ligase (ADP-forming) activity"/>
    <property type="evidence" value="ECO:0007669"/>
    <property type="project" value="InterPro"/>
</dbReference>
<dbReference type="SUPFAM" id="SSF51735">
    <property type="entry name" value="NAD(P)-binding Rossmann-fold domains"/>
    <property type="match status" value="1"/>
</dbReference>
<organism evidence="2">
    <name type="scientific">freshwater metagenome</name>
    <dbReference type="NCBI Taxonomy" id="449393"/>
    <lineage>
        <taxon>unclassified sequences</taxon>
        <taxon>metagenomes</taxon>
        <taxon>ecological metagenomes</taxon>
    </lineage>
</organism>
<dbReference type="Pfam" id="PF19045">
    <property type="entry name" value="Ligase_CoA_2"/>
    <property type="match status" value="1"/>
</dbReference>
<dbReference type="PANTHER" id="PTHR42793">
    <property type="entry name" value="COA BINDING DOMAIN CONTAINING PROTEIN"/>
    <property type="match status" value="1"/>
</dbReference>
<dbReference type="SUPFAM" id="SSF52210">
    <property type="entry name" value="Succinyl-CoA synthetase domains"/>
    <property type="match status" value="2"/>
</dbReference>
<dbReference type="EMBL" id="CAEZWW010000128">
    <property type="protein sequence ID" value="CAB4678030.1"/>
    <property type="molecule type" value="Genomic_DNA"/>
</dbReference>
<dbReference type="GO" id="GO:0046872">
    <property type="term" value="F:metal ion binding"/>
    <property type="evidence" value="ECO:0007669"/>
    <property type="project" value="InterPro"/>
</dbReference>
<dbReference type="Gene3D" id="3.30.1490.20">
    <property type="entry name" value="ATP-grasp fold, A domain"/>
    <property type="match status" value="1"/>
</dbReference>
<feature type="domain" description="ATP-grasp" evidence="1">
    <location>
        <begin position="480"/>
        <end position="562"/>
    </location>
</feature>
<dbReference type="Pfam" id="PF13607">
    <property type="entry name" value="Succ_CoA_lig"/>
    <property type="match status" value="1"/>
</dbReference>
<dbReference type="InterPro" id="IPR013815">
    <property type="entry name" value="ATP_grasp_subdomain_1"/>
</dbReference>
<dbReference type="Gene3D" id="3.40.50.720">
    <property type="entry name" value="NAD(P)-binding Rossmann-like Domain"/>
    <property type="match status" value="1"/>
</dbReference>
<dbReference type="GO" id="GO:0005524">
    <property type="term" value="F:ATP binding"/>
    <property type="evidence" value="ECO:0007669"/>
    <property type="project" value="InterPro"/>
</dbReference>
<sequence>MNSLQAIWAAESIAVIGATDRPGAMGRLPIEYLQKYEYPGFIAPVNRKGGQVMGLPAFRSMAEIGRSVDLALVMVPASAVLAAVTDCAQVGTSVCIVMTSGFAETGADGAKAQAELVRVARAHGMRLVGPNCIGAVGGPARVFATFSPVFSSTATPIPAGNIALVSQSGALGFGALSLGLERGVPIGIAVTTGNEADITAVDVAAQLVDDPSVDAVLMYIESLSDISALASAAAMKPIAVVKAGRSEAGAKAAASHTGALASADKVVDSALRQAGIARVADIDALLDAGALFATGARMPRRRIGIVTTSGGSGILAADAIEACRMQLAELEATTIADLSAVVPSYGNATNPVDVTAAVMAEPGLFEKCVDRLAADPGVDAIVACFAVLVGADVTRIARALGAVRTRTGLPVLAVRTGAASLAPEGAAVLAANGVPVYPTPERAVAALQALHATSLRRTRANPTGPLAQVPEVGASEKQVKQILAAAGLPVPESVLVSSASEAVSAISQVGGLAVCKAIVPGLLHKSDAGGVVLGVTAQNAVEVFTRLEALGGQVLVERFVQGGVEAIVGITPSALGPVLTVGIGGILAEIVADAAVRLLPVDECDVREMIAETALAPMLAGARGAAPSDLEAFVRMVLQLASCTREWPTGFELDLNPVAVLGDGCWILDAMYADALDLNLFQGIEGH</sequence>
<proteinExistence type="predicted"/>
<dbReference type="InterPro" id="IPR003781">
    <property type="entry name" value="CoA-bd"/>
</dbReference>
<dbReference type="Gene3D" id="3.30.470.20">
    <property type="entry name" value="ATP-grasp fold, B domain"/>
    <property type="match status" value="1"/>
</dbReference>
<dbReference type="PANTHER" id="PTHR42793:SF4">
    <property type="entry name" value="BLL6376 PROTEIN"/>
    <property type="match status" value="1"/>
</dbReference>
<dbReference type="InterPro" id="IPR011761">
    <property type="entry name" value="ATP-grasp"/>
</dbReference>
<accession>A0A6J6MUR6</accession>
<dbReference type="InterPro" id="IPR036291">
    <property type="entry name" value="NAD(P)-bd_dom_sf"/>
</dbReference>
<dbReference type="SMART" id="SM00881">
    <property type="entry name" value="CoA_binding"/>
    <property type="match status" value="1"/>
</dbReference>
<protein>
    <submittedName>
        <fullName evidence="2">Unannotated protein</fullName>
    </submittedName>
</protein>
<dbReference type="Gene3D" id="3.40.50.261">
    <property type="entry name" value="Succinyl-CoA synthetase domains"/>
    <property type="match status" value="2"/>
</dbReference>
<dbReference type="InterPro" id="IPR043938">
    <property type="entry name" value="Ligase_CoA_dom"/>
</dbReference>
<reference evidence="2" key="1">
    <citation type="submission" date="2020-05" db="EMBL/GenBank/DDBJ databases">
        <authorList>
            <person name="Chiriac C."/>
            <person name="Salcher M."/>
            <person name="Ghai R."/>
            <person name="Kavagutti S V."/>
        </authorList>
    </citation>
    <scope>NUCLEOTIDE SEQUENCE</scope>
</reference>
<dbReference type="AlphaFoldDB" id="A0A6J6MUR6"/>
<dbReference type="Pfam" id="PF13549">
    <property type="entry name" value="ATP-grasp_5"/>
    <property type="match status" value="1"/>
</dbReference>
<evidence type="ECO:0000313" key="2">
    <source>
        <dbReference type="EMBL" id="CAB4678030.1"/>
    </source>
</evidence>
<dbReference type="SUPFAM" id="SSF56059">
    <property type="entry name" value="Glutathione synthetase ATP-binding domain-like"/>
    <property type="match status" value="1"/>
</dbReference>
<evidence type="ECO:0000259" key="1">
    <source>
        <dbReference type="PROSITE" id="PS50975"/>
    </source>
</evidence>